<keyword evidence="5" id="KW-0809">Transit peptide</keyword>
<dbReference type="RefSeq" id="XP_014468803.1">
    <property type="nucleotide sequence ID" value="XM_014613317.1"/>
</dbReference>
<dbReference type="GeneID" id="106741380"/>
<evidence type="ECO:0000313" key="8">
    <source>
        <dbReference type="Proteomes" id="UP000515204"/>
    </source>
</evidence>
<evidence type="ECO:0000256" key="3">
    <source>
        <dbReference type="ARBA" id="ARBA00022737"/>
    </source>
</evidence>
<evidence type="ECO:0000256" key="6">
    <source>
        <dbReference type="ARBA" id="ARBA00023128"/>
    </source>
</evidence>
<evidence type="ECO:0000256" key="1">
    <source>
        <dbReference type="ARBA" id="ARBA00004173"/>
    </source>
</evidence>
<dbReference type="PANTHER" id="PTHR13143:SF6">
    <property type="entry name" value="TETRATRICOPEPTIDE REPEAT PROTEIN 19, MITOCHONDRIAL"/>
    <property type="match status" value="1"/>
</dbReference>
<dbReference type="Proteomes" id="UP000515204">
    <property type="component" value="Unplaced"/>
</dbReference>
<gene>
    <name evidence="9" type="primary">LOC106741380</name>
</gene>
<evidence type="ECO:0000256" key="7">
    <source>
        <dbReference type="PROSITE-ProRule" id="PRU00339"/>
    </source>
</evidence>
<dbReference type="PANTHER" id="PTHR13143">
    <property type="entry name" value="TETRATRICOPEPTIDE REPEAT PROTEIN 19"/>
    <property type="match status" value="1"/>
</dbReference>
<name>A0A6P3WRR4_DINQU</name>
<reference evidence="9" key="1">
    <citation type="submission" date="2025-08" db="UniProtKB">
        <authorList>
            <consortium name="RefSeq"/>
        </authorList>
    </citation>
    <scope>IDENTIFICATION</scope>
</reference>
<keyword evidence="8" id="KW-1185">Reference proteome</keyword>
<dbReference type="GO" id="GO:0034551">
    <property type="term" value="P:mitochondrial respiratory chain complex III assembly"/>
    <property type="evidence" value="ECO:0007669"/>
    <property type="project" value="InterPro"/>
</dbReference>
<evidence type="ECO:0000256" key="5">
    <source>
        <dbReference type="ARBA" id="ARBA00022946"/>
    </source>
</evidence>
<dbReference type="AlphaFoldDB" id="A0A6P3WRR4"/>
<dbReference type="PROSITE" id="PS50005">
    <property type="entry name" value="TPR"/>
    <property type="match status" value="1"/>
</dbReference>
<organism evidence="8 9">
    <name type="scientific">Dinoponera quadriceps</name>
    <name type="common">South American ant</name>
    <dbReference type="NCBI Taxonomy" id="609295"/>
    <lineage>
        <taxon>Eukaryota</taxon>
        <taxon>Metazoa</taxon>
        <taxon>Ecdysozoa</taxon>
        <taxon>Arthropoda</taxon>
        <taxon>Hexapoda</taxon>
        <taxon>Insecta</taxon>
        <taxon>Pterygota</taxon>
        <taxon>Neoptera</taxon>
        <taxon>Endopterygota</taxon>
        <taxon>Hymenoptera</taxon>
        <taxon>Apocrita</taxon>
        <taxon>Aculeata</taxon>
        <taxon>Formicoidea</taxon>
        <taxon>Formicidae</taxon>
        <taxon>Ponerinae</taxon>
        <taxon>Ponerini</taxon>
        <taxon>Dinoponera</taxon>
    </lineage>
</organism>
<protein>
    <submittedName>
        <fullName evidence="9">Tetratricopeptide repeat protein 19 homolog, mitochondrial isoform X1</fullName>
    </submittedName>
</protein>
<dbReference type="CTD" id="54902"/>
<dbReference type="OrthoDB" id="5986190at2759"/>
<dbReference type="KEGG" id="dqu:106741380"/>
<evidence type="ECO:0000313" key="9">
    <source>
        <dbReference type="RefSeq" id="XP_014468803.1"/>
    </source>
</evidence>
<comment type="similarity">
    <text evidence="2">Belongs to the TTC19 family.</text>
</comment>
<evidence type="ECO:0000256" key="2">
    <source>
        <dbReference type="ARBA" id="ARBA00008219"/>
    </source>
</evidence>
<dbReference type="SMART" id="SM00028">
    <property type="entry name" value="TPR"/>
    <property type="match status" value="3"/>
</dbReference>
<dbReference type="InterPro" id="IPR011990">
    <property type="entry name" value="TPR-like_helical_dom_sf"/>
</dbReference>
<accession>A0A6P3WRR4</accession>
<comment type="subcellular location">
    <subcellularLocation>
        <location evidence="1">Mitochondrion</location>
    </subcellularLocation>
</comment>
<keyword evidence="4 7" id="KW-0802">TPR repeat</keyword>
<keyword evidence="3" id="KW-0677">Repeat</keyword>
<sequence>MYRSTLISHTLKNVLSHVGFIRTTANTSRNFACKDNIFVKQLVQLRLTEKYRRYGNNRSQETKRSYLLAMFLPTLVHKYFFDDEEDDEISKIVVVLKRSILLIQQEKFDKAEQMLHIALHQAQTVQHYDAITYIYDVLANVAFYTQEYHKAQNLFVIVMQRLMSKGALENDMRIIHISLKVAKVMEALGQLDEAELGYKFCMEHLQSHIETDPENMDALHAQMLTYEWYGQMLISKSQYTEAYNYILRALNMVKKTDASHEDTIDILNNLGYICYIQEKYDEAIKYYSAAVEIGEKVPDIPHMDIIHVNIGNIFLKKGLYKEAKNSCQQGRKIADNIKNNDVMQEADECLKEVKRLLSL</sequence>
<dbReference type="GO" id="GO:0005743">
    <property type="term" value="C:mitochondrial inner membrane"/>
    <property type="evidence" value="ECO:0007669"/>
    <property type="project" value="TreeGrafter"/>
</dbReference>
<dbReference type="Pfam" id="PF13424">
    <property type="entry name" value="TPR_12"/>
    <property type="match status" value="1"/>
</dbReference>
<dbReference type="InterPro" id="IPR040395">
    <property type="entry name" value="TTC19"/>
</dbReference>
<dbReference type="InterPro" id="IPR019734">
    <property type="entry name" value="TPR_rpt"/>
</dbReference>
<keyword evidence="6" id="KW-0496">Mitochondrion</keyword>
<dbReference type="SUPFAM" id="SSF48452">
    <property type="entry name" value="TPR-like"/>
    <property type="match status" value="2"/>
</dbReference>
<feature type="repeat" description="TPR" evidence="7">
    <location>
        <begin position="264"/>
        <end position="297"/>
    </location>
</feature>
<dbReference type="Gene3D" id="1.25.40.10">
    <property type="entry name" value="Tetratricopeptide repeat domain"/>
    <property type="match status" value="2"/>
</dbReference>
<evidence type="ECO:0000256" key="4">
    <source>
        <dbReference type="ARBA" id="ARBA00022803"/>
    </source>
</evidence>
<proteinExistence type="inferred from homology"/>